<dbReference type="GO" id="GO:0005524">
    <property type="term" value="F:ATP binding"/>
    <property type="evidence" value="ECO:0007669"/>
    <property type="project" value="UniProtKB-KW"/>
</dbReference>
<dbReference type="InterPro" id="IPR005467">
    <property type="entry name" value="His_kinase_dom"/>
</dbReference>
<dbReference type="PROSITE" id="PS50885">
    <property type="entry name" value="HAMP"/>
    <property type="match status" value="1"/>
</dbReference>
<feature type="domain" description="HAMP" evidence="12">
    <location>
        <begin position="184"/>
        <end position="237"/>
    </location>
</feature>
<dbReference type="InterPro" id="IPR003661">
    <property type="entry name" value="HisK_dim/P_dom"/>
</dbReference>
<keyword evidence="13" id="KW-0547">Nucleotide-binding</keyword>
<dbReference type="SMART" id="SM00387">
    <property type="entry name" value="HATPase_c"/>
    <property type="match status" value="1"/>
</dbReference>
<evidence type="ECO:0000256" key="9">
    <source>
        <dbReference type="ARBA" id="ARBA00023012"/>
    </source>
</evidence>
<keyword evidence="5" id="KW-0808">Transferase</keyword>
<dbReference type="InterPro" id="IPR004358">
    <property type="entry name" value="Sig_transdc_His_kin-like_C"/>
</dbReference>
<dbReference type="CDD" id="cd00082">
    <property type="entry name" value="HisKA"/>
    <property type="match status" value="1"/>
</dbReference>
<dbReference type="InterPro" id="IPR036097">
    <property type="entry name" value="HisK_dim/P_sf"/>
</dbReference>
<keyword evidence="13" id="KW-0067">ATP-binding</keyword>
<dbReference type="Pfam" id="PF00512">
    <property type="entry name" value="HisKA"/>
    <property type="match status" value="1"/>
</dbReference>
<dbReference type="SUPFAM" id="SSF47384">
    <property type="entry name" value="Homodimeric domain of signal transducing histidine kinase"/>
    <property type="match status" value="1"/>
</dbReference>
<evidence type="ECO:0000256" key="2">
    <source>
        <dbReference type="ARBA" id="ARBA00004236"/>
    </source>
</evidence>
<dbReference type="Gene3D" id="6.10.340.10">
    <property type="match status" value="1"/>
</dbReference>
<dbReference type="PROSITE" id="PS50109">
    <property type="entry name" value="HIS_KIN"/>
    <property type="match status" value="1"/>
</dbReference>
<dbReference type="Pfam" id="PF02518">
    <property type="entry name" value="HATPase_c"/>
    <property type="match status" value="1"/>
</dbReference>
<evidence type="ECO:0000256" key="8">
    <source>
        <dbReference type="ARBA" id="ARBA00022989"/>
    </source>
</evidence>
<dbReference type="SUPFAM" id="SSF158472">
    <property type="entry name" value="HAMP domain-like"/>
    <property type="match status" value="1"/>
</dbReference>
<dbReference type="PANTHER" id="PTHR45436">
    <property type="entry name" value="SENSOR HISTIDINE KINASE YKOH"/>
    <property type="match status" value="1"/>
</dbReference>
<keyword evidence="14" id="KW-1185">Reference proteome</keyword>
<keyword evidence="10" id="KW-0472">Membrane</keyword>
<dbReference type="RefSeq" id="WP_377549926.1">
    <property type="nucleotide sequence ID" value="NZ_JBHSBN010000020.1"/>
</dbReference>
<comment type="subcellular location">
    <subcellularLocation>
        <location evidence="2">Cell membrane</location>
    </subcellularLocation>
</comment>
<proteinExistence type="predicted"/>
<dbReference type="InterPro" id="IPR003660">
    <property type="entry name" value="HAMP_dom"/>
</dbReference>
<dbReference type="InterPro" id="IPR036890">
    <property type="entry name" value="HATPase_C_sf"/>
</dbReference>
<dbReference type="Pfam" id="PF00672">
    <property type="entry name" value="HAMP"/>
    <property type="match status" value="1"/>
</dbReference>
<organism evidence="13 14">
    <name type="scientific">Micromonospora zhanjiangensis</name>
    <dbReference type="NCBI Taxonomy" id="1522057"/>
    <lineage>
        <taxon>Bacteria</taxon>
        <taxon>Bacillati</taxon>
        <taxon>Actinomycetota</taxon>
        <taxon>Actinomycetes</taxon>
        <taxon>Micromonosporales</taxon>
        <taxon>Micromonosporaceae</taxon>
        <taxon>Micromonospora</taxon>
    </lineage>
</organism>
<evidence type="ECO:0000313" key="14">
    <source>
        <dbReference type="Proteomes" id="UP001595868"/>
    </source>
</evidence>
<evidence type="ECO:0000256" key="7">
    <source>
        <dbReference type="ARBA" id="ARBA00022777"/>
    </source>
</evidence>
<evidence type="ECO:0000256" key="6">
    <source>
        <dbReference type="ARBA" id="ARBA00022692"/>
    </source>
</evidence>
<evidence type="ECO:0000256" key="5">
    <source>
        <dbReference type="ARBA" id="ARBA00022679"/>
    </source>
</evidence>
<dbReference type="InterPro" id="IPR050428">
    <property type="entry name" value="TCS_sensor_his_kinase"/>
</dbReference>
<dbReference type="CDD" id="cd00075">
    <property type="entry name" value="HATPase"/>
    <property type="match status" value="1"/>
</dbReference>
<keyword evidence="4" id="KW-0597">Phosphoprotein</keyword>
<evidence type="ECO:0000313" key="13">
    <source>
        <dbReference type="EMBL" id="MFC4109003.1"/>
    </source>
</evidence>
<keyword evidence="7" id="KW-0418">Kinase</keyword>
<name>A0ABV8KSP4_9ACTN</name>
<dbReference type="SMART" id="SM00304">
    <property type="entry name" value="HAMP"/>
    <property type="match status" value="1"/>
</dbReference>
<dbReference type="CDD" id="cd06225">
    <property type="entry name" value="HAMP"/>
    <property type="match status" value="1"/>
</dbReference>
<dbReference type="EC" id="2.7.13.3" evidence="3"/>
<evidence type="ECO:0000256" key="1">
    <source>
        <dbReference type="ARBA" id="ARBA00000085"/>
    </source>
</evidence>
<dbReference type="Gene3D" id="1.10.287.130">
    <property type="match status" value="1"/>
</dbReference>
<dbReference type="SMART" id="SM00388">
    <property type="entry name" value="HisKA"/>
    <property type="match status" value="1"/>
</dbReference>
<comment type="catalytic activity">
    <reaction evidence="1">
        <text>ATP + protein L-histidine = ADP + protein N-phospho-L-histidine.</text>
        <dbReference type="EC" id="2.7.13.3"/>
    </reaction>
</comment>
<keyword evidence="6" id="KW-0812">Transmembrane</keyword>
<dbReference type="PANTHER" id="PTHR45436:SF5">
    <property type="entry name" value="SENSOR HISTIDINE KINASE TRCS"/>
    <property type="match status" value="1"/>
</dbReference>
<gene>
    <name evidence="13" type="ORF">ACFOX0_24120</name>
</gene>
<dbReference type="Proteomes" id="UP001595868">
    <property type="component" value="Unassembled WGS sequence"/>
</dbReference>
<dbReference type="SUPFAM" id="SSF55874">
    <property type="entry name" value="ATPase domain of HSP90 chaperone/DNA topoisomerase II/histidine kinase"/>
    <property type="match status" value="1"/>
</dbReference>
<keyword evidence="9" id="KW-0902">Two-component regulatory system</keyword>
<dbReference type="InterPro" id="IPR003594">
    <property type="entry name" value="HATPase_dom"/>
</dbReference>
<feature type="domain" description="Histidine kinase" evidence="11">
    <location>
        <begin position="245"/>
        <end position="457"/>
    </location>
</feature>
<dbReference type="EMBL" id="JBHSBN010000020">
    <property type="protein sequence ID" value="MFC4109003.1"/>
    <property type="molecule type" value="Genomic_DNA"/>
</dbReference>
<sequence length="470" mass="49655">MRGRLTATYLALLCLVLLALEVPLGMTLVTRDTQRLAADRLADAFRFASLAEPALRTGELSPIDLEIGRYDQLYDIGVVIVNQDNLIIATSRTDLRIEGDLGAAVRRALAGDQSASPAGIWPWQDVPLVAAVPVGGGGEVTGAVATVSDSGEVRAGVVTKWAALAGVGLLAMLASAVAATALSRWVLKPVTELDAAAHGIASGDHAARVPRQLGPPELRRLTVAFNEMADTVTDSLHRQRMFVAHASHQLRNPLTALRLRVEELGQDITGEDGRAGLESALAETDWLARILDGLLALARAENGAHRLERTDPVGIAESRLAAWQPLAQQREITLSADLPAETGPVRAVATGLSQALDALIDNALKFCTAGDTVRVVVRPVADGVVVRVTDDGPGMSEEQLRHATDRFWRAPDTQNVQGAGLGLPLVEVLVTASGGTLTLETARPHGLDARIWLPAAGTEVDAVPPDREPA</sequence>
<evidence type="ECO:0000256" key="10">
    <source>
        <dbReference type="ARBA" id="ARBA00023136"/>
    </source>
</evidence>
<accession>A0ABV8KSP4</accession>
<protein>
    <recommendedName>
        <fullName evidence="3">histidine kinase</fullName>
        <ecNumber evidence="3">2.7.13.3</ecNumber>
    </recommendedName>
</protein>
<keyword evidence="8" id="KW-1133">Transmembrane helix</keyword>
<comment type="caution">
    <text evidence="13">The sequence shown here is derived from an EMBL/GenBank/DDBJ whole genome shotgun (WGS) entry which is preliminary data.</text>
</comment>
<evidence type="ECO:0000259" key="11">
    <source>
        <dbReference type="PROSITE" id="PS50109"/>
    </source>
</evidence>
<evidence type="ECO:0000256" key="3">
    <source>
        <dbReference type="ARBA" id="ARBA00012438"/>
    </source>
</evidence>
<reference evidence="14" key="1">
    <citation type="journal article" date="2019" name="Int. J. Syst. Evol. Microbiol.">
        <title>The Global Catalogue of Microorganisms (GCM) 10K type strain sequencing project: providing services to taxonomists for standard genome sequencing and annotation.</title>
        <authorList>
            <consortium name="The Broad Institute Genomics Platform"/>
            <consortium name="The Broad Institute Genome Sequencing Center for Infectious Disease"/>
            <person name="Wu L."/>
            <person name="Ma J."/>
        </authorList>
    </citation>
    <scope>NUCLEOTIDE SEQUENCE [LARGE SCALE GENOMIC DNA]</scope>
    <source>
        <strain evidence="14">2902at01</strain>
    </source>
</reference>
<evidence type="ECO:0000256" key="4">
    <source>
        <dbReference type="ARBA" id="ARBA00022553"/>
    </source>
</evidence>
<dbReference type="PRINTS" id="PR00344">
    <property type="entry name" value="BCTRLSENSOR"/>
</dbReference>
<dbReference type="Gene3D" id="3.30.565.10">
    <property type="entry name" value="Histidine kinase-like ATPase, C-terminal domain"/>
    <property type="match status" value="1"/>
</dbReference>
<evidence type="ECO:0000259" key="12">
    <source>
        <dbReference type="PROSITE" id="PS50885"/>
    </source>
</evidence>